<proteinExistence type="predicted"/>
<evidence type="ECO:0000313" key="2">
    <source>
        <dbReference type="EMBL" id="ETO22757.1"/>
    </source>
</evidence>
<accession>X6NBQ7</accession>
<reference evidence="2 3" key="1">
    <citation type="journal article" date="2013" name="Curr. Biol.">
        <title>The Genome of the Foraminiferan Reticulomyxa filosa.</title>
        <authorList>
            <person name="Glockner G."/>
            <person name="Hulsmann N."/>
            <person name="Schleicher M."/>
            <person name="Noegel A.A."/>
            <person name="Eichinger L."/>
            <person name="Gallinger C."/>
            <person name="Pawlowski J."/>
            <person name="Sierra R."/>
            <person name="Euteneuer U."/>
            <person name="Pillet L."/>
            <person name="Moustafa A."/>
            <person name="Platzer M."/>
            <person name="Groth M."/>
            <person name="Szafranski K."/>
            <person name="Schliwa M."/>
        </authorList>
    </citation>
    <scope>NUCLEOTIDE SEQUENCE [LARGE SCALE GENOMIC DNA]</scope>
</reference>
<sequence length="572" mass="66082">MECLKKKDKSQSSISFVATNENERVYPKDNLMKKHSEWCQLQQELEYELSQMTESSEYYQQQQASIASIFDQLIASLTAKKMDCLKQWEESLLRHRRMLQEQIDQTRVHINTLHGAIEAANHSVKADTTKYETEAKLENKTQLETMIDEMHNSLSKMTHYSKEVSFTYDKRVYMQLLEIVQNFGVVSVVNKTTQDNKLLSNETDKWTLPDGRSLPPALSSVTSNSKLSTPRSESTKEITSMFPNAKTSVRRDIMHISKSTPLSSEKETNDLLDLRFFWKAKTACYECESRRGNSFKSNQRYKHGSIIFVTHIYVLSTIEFMVATQSFLFSYTLFESNKQYKTCIQVQALPEVYPFRYFADRDGIKLTNNHCRIRGDNRSTAHCSRLTNLCIIKEGFNSGRHLFKIKCRSKCPNLSNQIGFLTNPNCVVMTSCASSLHLSQSPEIGLSYYLMSNGRLYHYNGFENQRYCYMEKTSLDGSPTYSPVEQKQQITPTNSSEINSPLMQTCREHFAEIKWQNGDTLVFLLDLDNKQITFYVNHFLVGTVKTILTSFSYYLAICCCSKISHCDYECIK</sequence>
<dbReference type="SUPFAM" id="SSF49899">
    <property type="entry name" value="Concanavalin A-like lectins/glucanases"/>
    <property type="match status" value="1"/>
</dbReference>
<dbReference type="Proteomes" id="UP000023152">
    <property type="component" value="Unassembled WGS sequence"/>
</dbReference>
<comment type="caution">
    <text evidence="2">The sequence shown here is derived from an EMBL/GenBank/DDBJ whole genome shotgun (WGS) entry which is preliminary data.</text>
</comment>
<organism evidence="2 3">
    <name type="scientific">Reticulomyxa filosa</name>
    <dbReference type="NCBI Taxonomy" id="46433"/>
    <lineage>
        <taxon>Eukaryota</taxon>
        <taxon>Sar</taxon>
        <taxon>Rhizaria</taxon>
        <taxon>Retaria</taxon>
        <taxon>Foraminifera</taxon>
        <taxon>Monothalamids</taxon>
        <taxon>Reticulomyxidae</taxon>
        <taxon>Reticulomyxa</taxon>
    </lineage>
</organism>
<keyword evidence="3" id="KW-1185">Reference proteome</keyword>
<evidence type="ECO:0000313" key="3">
    <source>
        <dbReference type="Proteomes" id="UP000023152"/>
    </source>
</evidence>
<evidence type="ECO:0000256" key="1">
    <source>
        <dbReference type="SAM" id="MobiDB-lite"/>
    </source>
</evidence>
<gene>
    <name evidence="2" type="ORF">RFI_14435</name>
</gene>
<dbReference type="Gene3D" id="2.60.120.920">
    <property type="match status" value="1"/>
</dbReference>
<dbReference type="EMBL" id="ASPP01010493">
    <property type="protein sequence ID" value="ETO22757.1"/>
    <property type="molecule type" value="Genomic_DNA"/>
</dbReference>
<name>X6NBQ7_RETFI</name>
<evidence type="ECO:0008006" key="4">
    <source>
        <dbReference type="Google" id="ProtNLM"/>
    </source>
</evidence>
<dbReference type="InterPro" id="IPR043136">
    <property type="entry name" value="B30.2/SPRY_sf"/>
</dbReference>
<feature type="region of interest" description="Disordered" evidence="1">
    <location>
        <begin position="203"/>
        <end position="239"/>
    </location>
</feature>
<dbReference type="AlphaFoldDB" id="X6NBQ7"/>
<feature type="compositionally biased region" description="Polar residues" evidence="1">
    <location>
        <begin position="219"/>
        <end position="239"/>
    </location>
</feature>
<protein>
    <recommendedName>
        <fullName evidence="4">SPRY domain-containing protein</fullName>
    </recommendedName>
</protein>
<dbReference type="InterPro" id="IPR013320">
    <property type="entry name" value="ConA-like_dom_sf"/>
</dbReference>